<dbReference type="Pfam" id="PF13202">
    <property type="entry name" value="EF-hand_5"/>
    <property type="match status" value="1"/>
</dbReference>
<dbReference type="InterPro" id="IPR018247">
    <property type="entry name" value="EF_Hand_1_Ca_BS"/>
</dbReference>
<name>A0A6P6YDX9_DERPT</name>
<evidence type="ECO:0000313" key="14">
    <source>
        <dbReference type="Proteomes" id="UP000515146"/>
    </source>
</evidence>
<evidence type="ECO:0000256" key="12">
    <source>
        <dbReference type="SAM" id="SignalP"/>
    </source>
</evidence>
<keyword evidence="6" id="KW-0106">Calcium</keyword>
<dbReference type="PROSITE" id="PS50222">
    <property type="entry name" value="EF_HAND_2"/>
    <property type="match status" value="2"/>
</dbReference>
<evidence type="ECO:0000256" key="6">
    <source>
        <dbReference type="ARBA" id="ARBA00022837"/>
    </source>
</evidence>
<dbReference type="PROSITE" id="PS00018">
    <property type="entry name" value="EF_HAND_1"/>
    <property type="match status" value="4"/>
</dbReference>
<proteinExistence type="predicted"/>
<evidence type="ECO:0000259" key="13">
    <source>
        <dbReference type="PROSITE" id="PS50222"/>
    </source>
</evidence>
<evidence type="ECO:0000313" key="15">
    <source>
        <dbReference type="RefSeq" id="XP_027203688.1"/>
    </source>
</evidence>
<keyword evidence="2" id="KW-0479">Metal-binding</keyword>
<dbReference type="Proteomes" id="UP000515146">
    <property type="component" value="Unplaced"/>
</dbReference>
<dbReference type="GO" id="GO:0015031">
    <property type="term" value="P:protein transport"/>
    <property type="evidence" value="ECO:0007669"/>
    <property type="project" value="UniProtKB-ARBA"/>
</dbReference>
<evidence type="ECO:0000256" key="9">
    <source>
        <dbReference type="ARBA" id="ARBA00056975"/>
    </source>
</evidence>
<evidence type="ECO:0000256" key="8">
    <source>
        <dbReference type="ARBA" id="ARBA00023186"/>
    </source>
</evidence>
<reference evidence="15" key="1">
    <citation type="submission" date="2025-08" db="UniProtKB">
        <authorList>
            <consortium name="RefSeq"/>
        </authorList>
    </citation>
    <scope>IDENTIFICATION</scope>
    <source>
        <strain evidence="15">Airmid</strain>
    </source>
</reference>
<sequence length="329" mass="38271">MSSSSICLIIVVVIIQTMVNGTPSNLHTKTHQIHEHNQERIDDAFESHVQHSPTDDDHELDHEAILGSRQTAQEFETLSVDESKRRLRKLVETGIDADHNGYVDHDELQSWVLKSFKNLAIEEGEERLNEEDLNNDQFVTWDEHLKISFDLDDELKLSDEMVNEFLEEDKVLWKAADLNNDNRLDAKEFAAFNNPEEFEHMFKTLIEQMFERRDQNKDGFIDFKEFISDENGNVPDLKSEHYISEKDKFENDYDQNNDGRLDFNECINWIIPNNTEIAMNEALHLISSADTNHDNRLSIDEIIDNHDVFVGSEATDFGQQLHTHVTDEL</sequence>
<keyword evidence="8" id="KW-0143">Chaperone</keyword>
<dbReference type="AlphaFoldDB" id="A0A6P6YDX9"/>
<keyword evidence="5" id="KW-0256">Endoplasmic reticulum</keyword>
<dbReference type="InterPro" id="IPR002048">
    <property type="entry name" value="EF_hand_dom"/>
</dbReference>
<dbReference type="FunCoup" id="A0A6P6YDX9">
    <property type="interactions" value="1556"/>
</dbReference>
<dbReference type="InParanoid" id="A0A6P6YDX9"/>
<dbReference type="PANTHER" id="PTHR10827:SF95">
    <property type="entry name" value="LD34388P"/>
    <property type="match status" value="1"/>
</dbReference>
<keyword evidence="3 12" id="KW-0732">Signal</keyword>
<dbReference type="PANTHER" id="PTHR10827">
    <property type="entry name" value="RETICULOCALBIN"/>
    <property type="match status" value="1"/>
</dbReference>
<dbReference type="GO" id="GO:0005788">
    <property type="term" value="C:endoplasmic reticulum lumen"/>
    <property type="evidence" value="ECO:0007669"/>
    <property type="project" value="UniProtKB-SubCell"/>
</dbReference>
<evidence type="ECO:0000256" key="11">
    <source>
        <dbReference type="ARBA" id="ARBA00072696"/>
    </source>
</evidence>
<evidence type="ECO:0000256" key="2">
    <source>
        <dbReference type="ARBA" id="ARBA00022723"/>
    </source>
</evidence>
<accession>A0A6P6YDX9</accession>
<comment type="function">
    <text evidence="9">Probable molecular chaperone assisting protein biosynthesis and transport in the endoplasmic reticulum. Required for the proper biosynthesis and transport of pulmonary surfactant-associated protein A/SP-A, pulmonary surfactant-associated protein D/SP-D and the lipid transporter ABCA3. By regulating both the proper expression and the degradation through the endoplasmic reticulum-associated protein degradation pathway of these proteins plays a crucial role in pulmonary surfactant homeostasis. Has an anti-fibrotic activity by negatively regulating the secretion of type I and type III collagens. This calcium-binding protein also transiently associates with immature PCSK6 and regulates its secretion.</text>
</comment>
<keyword evidence="4" id="KW-0677">Repeat</keyword>
<dbReference type="Gene3D" id="1.10.238.10">
    <property type="entry name" value="EF-hand"/>
    <property type="match status" value="3"/>
</dbReference>
<dbReference type="FunFam" id="1.10.238.10:FF:000104">
    <property type="entry name" value="calumenin isoform X1"/>
    <property type="match status" value="1"/>
</dbReference>
<evidence type="ECO:0000256" key="3">
    <source>
        <dbReference type="ARBA" id="ARBA00022729"/>
    </source>
</evidence>
<dbReference type="SUPFAM" id="SSF47473">
    <property type="entry name" value="EF-hand"/>
    <property type="match status" value="2"/>
</dbReference>
<keyword evidence="14" id="KW-1185">Reference proteome</keyword>
<organism evidence="14 15">
    <name type="scientific">Dermatophagoides pteronyssinus</name>
    <name type="common">European house dust mite</name>
    <dbReference type="NCBI Taxonomy" id="6956"/>
    <lineage>
        <taxon>Eukaryota</taxon>
        <taxon>Metazoa</taxon>
        <taxon>Ecdysozoa</taxon>
        <taxon>Arthropoda</taxon>
        <taxon>Chelicerata</taxon>
        <taxon>Arachnida</taxon>
        <taxon>Acari</taxon>
        <taxon>Acariformes</taxon>
        <taxon>Sarcoptiformes</taxon>
        <taxon>Astigmata</taxon>
        <taxon>Psoroptidia</taxon>
        <taxon>Analgoidea</taxon>
        <taxon>Pyroglyphidae</taxon>
        <taxon>Dermatophagoidinae</taxon>
        <taxon>Dermatophagoides</taxon>
    </lineage>
</organism>
<comment type="subcellular location">
    <subcellularLocation>
        <location evidence="1">Endoplasmic reticulum lumen</location>
    </subcellularLocation>
</comment>
<evidence type="ECO:0000256" key="1">
    <source>
        <dbReference type="ARBA" id="ARBA00004319"/>
    </source>
</evidence>
<dbReference type="RefSeq" id="XP_027203688.1">
    <property type="nucleotide sequence ID" value="XM_027347887.1"/>
</dbReference>
<dbReference type="InterPro" id="IPR011992">
    <property type="entry name" value="EF-hand-dom_pair"/>
</dbReference>
<dbReference type="OrthoDB" id="293868at2759"/>
<gene>
    <name evidence="15" type="primary">LOC113797496</name>
</gene>
<evidence type="ECO:0000256" key="7">
    <source>
        <dbReference type="ARBA" id="ARBA00023180"/>
    </source>
</evidence>
<dbReference type="GO" id="GO:0005509">
    <property type="term" value="F:calcium ion binding"/>
    <property type="evidence" value="ECO:0007669"/>
    <property type="project" value="InterPro"/>
</dbReference>
<evidence type="ECO:0000256" key="10">
    <source>
        <dbReference type="ARBA" id="ARBA00063143"/>
    </source>
</evidence>
<dbReference type="OMA" id="HELTQWN"/>
<feature type="chain" id="PRO_5028462350" description="Reticulocalbin-3" evidence="12">
    <location>
        <begin position="22"/>
        <end position="329"/>
    </location>
</feature>
<keyword evidence="7" id="KW-0325">Glycoprotein</keyword>
<dbReference type="Pfam" id="PF13499">
    <property type="entry name" value="EF-hand_7"/>
    <property type="match status" value="1"/>
</dbReference>
<protein>
    <recommendedName>
        <fullName evidence="11">Reticulocalbin-3</fullName>
    </recommendedName>
</protein>
<feature type="domain" description="EF-hand" evidence="13">
    <location>
        <begin position="241"/>
        <end position="276"/>
    </location>
</feature>
<comment type="subunit">
    <text evidence="10">Interacts with PCSK6 (immature form including the propeptide); probably involved in the maturation and the secretion of PCSK6.</text>
</comment>
<feature type="domain" description="EF-hand" evidence="13">
    <location>
        <begin position="201"/>
        <end position="236"/>
    </location>
</feature>
<feature type="signal peptide" evidence="12">
    <location>
        <begin position="1"/>
        <end position="21"/>
    </location>
</feature>
<dbReference type="KEGG" id="dpte:113797496"/>
<evidence type="ECO:0000256" key="5">
    <source>
        <dbReference type="ARBA" id="ARBA00022824"/>
    </source>
</evidence>
<evidence type="ECO:0000256" key="4">
    <source>
        <dbReference type="ARBA" id="ARBA00022737"/>
    </source>
</evidence>